<name>A0A261EPX5_9BIFI</name>
<feature type="region of interest" description="Disordered" evidence="3">
    <location>
        <begin position="459"/>
        <end position="510"/>
    </location>
</feature>
<dbReference type="GO" id="GO:0016020">
    <property type="term" value="C:membrane"/>
    <property type="evidence" value="ECO:0007669"/>
    <property type="project" value="TreeGrafter"/>
</dbReference>
<keyword evidence="7" id="KW-1185">Reference proteome</keyword>
<keyword evidence="1" id="KW-0479">Metal-binding</keyword>
<reference evidence="6 7" key="1">
    <citation type="journal article" date="2017" name="BMC Genomics">
        <title>Comparative genomic and phylogenomic analyses of the Bifidobacteriaceae family.</title>
        <authorList>
            <person name="Lugli G.A."/>
            <person name="Milani C."/>
            <person name="Turroni F."/>
            <person name="Duranti S."/>
            <person name="Mancabelli L."/>
            <person name="Mangifesta M."/>
            <person name="Ferrario C."/>
            <person name="Modesto M."/>
            <person name="Mattarelli P."/>
            <person name="Jiri K."/>
            <person name="van Sinderen D."/>
            <person name="Ventura M."/>
        </authorList>
    </citation>
    <scope>NUCLEOTIDE SEQUENCE [LARGE SCALE GENOMIC DNA]</scope>
    <source>
        <strain evidence="6 7">DSM 24742</strain>
    </source>
</reference>
<accession>A0A261EPX5</accession>
<keyword evidence="4" id="KW-0812">Transmembrane</keyword>
<evidence type="ECO:0000313" key="7">
    <source>
        <dbReference type="Proteomes" id="UP000216725"/>
    </source>
</evidence>
<feature type="compositionally biased region" description="Polar residues" evidence="3">
    <location>
        <begin position="1"/>
        <end position="21"/>
    </location>
</feature>
<evidence type="ECO:0000256" key="2">
    <source>
        <dbReference type="ARBA" id="ARBA00022801"/>
    </source>
</evidence>
<keyword evidence="4" id="KW-1133">Transmembrane helix</keyword>
<organism evidence="6 7">
    <name type="scientific">Pseudoscardovia radai</name>
    <dbReference type="NCBI Taxonomy" id="987066"/>
    <lineage>
        <taxon>Bacteria</taxon>
        <taxon>Bacillati</taxon>
        <taxon>Actinomycetota</taxon>
        <taxon>Actinomycetes</taxon>
        <taxon>Bifidobacteriales</taxon>
        <taxon>Bifidobacteriaceae</taxon>
        <taxon>Pseudoscardovia</taxon>
    </lineage>
</organism>
<dbReference type="Gene3D" id="3.20.20.370">
    <property type="entry name" value="Glycoside hydrolase/deacetylase"/>
    <property type="match status" value="1"/>
</dbReference>
<dbReference type="Proteomes" id="UP000216725">
    <property type="component" value="Unassembled WGS sequence"/>
</dbReference>
<dbReference type="InterPro" id="IPR050248">
    <property type="entry name" value="Polysacc_deacetylase_ArnD"/>
</dbReference>
<dbReference type="GO" id="GO:0046872">
    <property type="term" value="F:metal ion binding"/>
    <property type="evidence" value="ECO:0007669"/>
    <property type="project" value="UniProtKB-KW"/>
</dbReference>
<feature type="compositionally biased region" description="Low complexity" evidence="3">
    <location>
        <begin position="23"/>
        <end position="39"/>
    </location>
</feature>
<gene>
    <name evidence="6" type="ORF">PSRA_1746</name>
</gene>
<protein>
    <submittedName>
        <fullName evidence="6">Polysaccharide deacetylase</fullName>
    </submittedName>
</protein>
<feature type="compositionally biased region" description="Low complexity" evidence="3">
    <location>
        <begin position="54"/>
        <end position="74"/>
    </location>
</feature>
<dbReference type="GO" id="GO:0005975">
    <property type="term" value="P:carbohydrate metabolic process"/>
    <property type="evidence" value="ECO:0007669"/>
    <property type="project" value="InterPro"/>
</dbReference>
<comment type="caution">
    <text evidence="6">The sequence shown here is derived from an EMBL/GenBank/DDBJ whole genome shotgun (WGS) entry which is preliminary data.</text>
</comment>
<evidence type="ECO:0000256" key="1">
    <source>
        <dbReference type="ARBA" id="ARBA00022723"/>
    </source>
</evidence>
<feature type="region of interest" description="Disordered" evidence="3">
    <location>
        <begin position="1"/>
        <end position="74"/>
    </location>
</feature>
<dbReference type="PANTHER" id="PTHR10587">
    <property type="entry name" value="GLYCOSYL TRANSFERASE-RELATED"/>
    <property type="match status" value="1"/>
</dbReference>
<evidence type="ECO:0000313" key="6">
    <source>
        <dbReference type="EMBL" id="OZG48901.1"/>
    </source>
</evidence>
<feature type="compositionally biased region" description="Low complexity" evidence="3">
    <location>
        <begin position="484"/>
        <end position="510"/>
    </location>
</feature>
<dbReference type="CDD" id="cd10917">
    <property type="entry name" value="CE4_NodB_like_6s_7s"/>
    <property type="match status" value="1"/>
</dbReference>
<sequence>MKNPDNTPFTDANGSNNNNPQGAADANATHTTDTTIVAAPMESSAQAEADDPASAETSAPTSAGASATAPTATAPRRRWTKTLIAVPILVVLLVACGCAWAWQTRWRSIAVTVNGQRLEISAGMTVQQLMSANGDFNARPGRLLALDGTVLNDNGGDPASFTIDNRQVSPADWNSTRLPGDATVAVASGADVTEGHSTEYETVPRGVSVNVTGGVVQMVQSRGKDGKREVWVGDVSGQRVEKDVVEQPEDAQVVGVSPHPEGRNVIALTFDDGPSQQYTGPILDILKDKGVKATFFDVGTYSLAYPDEEKRMMAEGHEVASHSNTHAYLPGLSRDELRSELSAGLQNMQQASGVNTRMIRAPYGAFTADQWKDAYDLIDYNVIWSVDTKDWELPGAQAIRSAAVSGAYNGAVILMHDGGGNRDQDVAALPGIIDDLKGQGYEFVTISELLQMVGASAAPAEGDGAASDSGASASDGAGDGASGDGSASSSAASDSATMAAAASAASARQS</sequence>
<feature type="compositionally biased region" description="Low complexity" evidence="3">
    <location>
        <begin position="459"/>
        <end position="476"/>
    </location>
</feature>
<proteinExistence type="predicted"/>
<dbReference type="PROSITE" id="PS51677">
    <property type="entry name" value="NODB"/>
    <property type="match status" value="1"/>
</dbReference>
<feature type="domain" description="NodB homology" evidence="5">
    <location>
        <begin position="264"/>
        <end position="444"/>
    </location>
</feature>
<dbReference type="SUPFAM" id="SSF88713">
    <property type="entry name" value="Glycoside hydrolase/deacetylase"/>
    <property type="match status" value="1"/>
</dbReference>
<dbReference type="RefSeq" id="WP_245834968.1">
    <property type="nucleotide sequence ID" value="NZ_MWWR01000025.1"/>
</dbReference>
<dbReference type="Pfam" id="PF01522">
    <property type="entry name" value="Polysacc_deac_1"/>
    <property type="match status" value="1"/>
</dbReference>
<evidence type="ECO:0000256" key="4">
    <source>
        <dbReference type="SAM" id="Phobius"/>
    </source>
</evidence>
<dbReference type="InterPro" id="IPR011330">
    <property type="entry name" value="Glyco_hydro/deAcase_b/a-brl"/>
</dbReference>
<keyword evidence="2" id="KW-0378">Hydrolase</keyword>
<dbReference type="EMBL" id="MWWR01000025">
    <property type="protein sequence ID" value="OZG48901.1"/>
    <property type="molecule type" value="Genomic_DNA"/>
</dbReference>
<dbReference type="AlphaFoldDB" id="A0A261EPX5"/>
<evidence type="ECO:0000256" key="3">
    <source>
        <dbReference type="SAM" id="MobiDB-lite"/>
    </source>
</evidence>
<dbReference type="PANTHER" id="PTHR10587:SF133">
    <property type="entry name" value="CHITIN DEACETYLASE 1-RELATED"/>
    <property type="match status" value="1"/>
</dbReference>
<keyword evidence="4" id="KW-0472">Membrane</keyword>
<dbReference type="GO" id="GO:0016810">
    <property type="term" value="F:hydrolase activity, acting on carbon-nitrogen (but not peptide) bonds"/>
    <property type="evidence" value="ECO:0007669"/>
    <property type="project" value="InterPro"/>
</dbReference>
<feature type="transmembrane region" description="Helical" evidence="4">
    <location>
        <begin position="83"/>
        <end position="102"/>
    </location>
</feature>
<dbReference type="InterPro" id="IPR002509">
    <property type="entry name" value="NODB_dom"/>
</dbReference>
<evidence type="ECO:0000259" key="5">
    <source>
        <dbReference type="PROSITE" id="PS51677"/>
    </source>
</evidence>